<sequence>MRGKVLKTVLVYKLINRHVLLDNHVVKNTFRGSKFFLNGKYGKSDELPWIDNIICSGSESDLQACSYSWTTTSCDGYSNVGLFCEPTPVKLVNGAGLWEGRIEIFKNGHWGSVCDSSFSTKEALVICRMLGFKELENIIRLAGGSHPMEGRVEILHNSEWSAVCDVDWDDVEANLVLTEQVKLIGSTPGEGTVLINIDGFWGTLCDQGFNKDAANVICRELGYWSSSSTPYSNAWFGQGNGTSHDLKPQCFGNETQISFCPLDLTTIRLVNGDQPGRGRLEIMYNGHWGSFCWKHWTMFNTQVVCRMLKYSHTQGRSSSVPKHNSAILIGAVKCNGNETNIGLCKAYFEKETCGRGCCNIKAKLSEGLNMFDGRVDIFNGKHWGSLCDNTISPSDARVLCSTATGYKETQPYLYHLPNPEFHTNSFNELERLSCNGWEEHIAQCSFGTTASCGHHFTHLNCFHGCFHTFTITTGDLKSQNYPQFYQPNMDCMYEIIPPKGVYKIKFDDLQMADKDDYVEVSERIVRNCLL</sequence>
<comment type="caution">
    <text evidence="9">Lacks conserved residue(s) required for the propagation of feature annotation.</text>
</comment>
<evidence type="ECO:0000313" key="12">
    <source>
        <dbReference type="EMBL" id="CAG2223876.1"/>
    </source>
</evidence>
<proteinExistence type="predicted"/>
<dbReference type="InterPro" id="IPR000859">
    <property type="entry name" value="CUB_dom"/>
</dbReference>
<dbReference type="Gene3D" id="3.10.250.10">
    <property type="entry name" value="SRCR-like domain"/>
    <property type="match status" value="6"/>
</dbReference>
<evidence type="ECO:0000256" key="6">
    <source>
        <dbReference type="ARBA" id="ARBA00023136"/>
    </source>
</evidence>
<dbReference type="PRINTS" id="PR00258">
    <property type="entry name" value="SPERACTRCPTR"/>
</dbReference>
<name>A0A8S3SUN6_MYTED</name>
<reference evidence="12" key="1">
    <citation type="submission" date="2021-03" db="EMBL/GenBank/DDBJ databases">
        <authorList>
            <person name="Bekaert M."/>
        </authorList>
    </citation>
    <scope>NUCLEOTIDE SEQUENCE</scope>
</reference>
<keyword evidence="3" id="KW-0732">Signal</keyword>
<dbReference type="PROSITE" id="PS50287">
    <property type="entry name" value="SRCR_2"/>
    <property type="match status" value="4"/>
</dbReference>
<evidence type="ECO:0000256" key="1">
    <source>
        <dbReference type="ARBA" id="ARBA00004167"/>
    </source>
</evidence>
<dbReference type="PROSITE" id="PS00420">
    <property type="entry name" value="SRCR_1"/>
    <property type="match status" value="1"/>
</dbReference>
<dbReference type="InterPro" id="IPR035914">
    <property type="entry name" value="Sperma_CUB_dom_sf"/>
</dbReference>
<dbReference type="SUPFAM" id="SSF49854">
    <property type="entry name" value="Spermadhesin, CUB domain"/>
    <property type="match status" value="1"/>
</dbReference>
<dbReference type="Proteomes" id="UP000683360">
    <property type="component" value="Unassembled WGS sequence"/>
</dbReference>
<dbReference type="OrthoDB" id="6102859at2759"/>
<feature type="disulfide bond" evidence="9">
    <location>
        <begin position="55"/>
        <end position="65"/>
    </location>
</feature>
<keyword evidence="4" id="KW-0677">Repeat</keyword>
<dbReference type="Gene3D" id="2.60.120.290">
    <property type="entry name" value="Spermadhesin, CUB domain"/>
    <property type="match status" value="1"/>
</dbReference>
<evidence type="ECO:0000256" key="7">
    <source>
        <dbReference type="ARBA" id="ARBA00023157"/>
    </source>
</evidence>
<evidence type="ECO:0000259" key="11">
    <source>
        <dbReference type="PROSITE" id="PS50287"/>
    </source>
</evidence>
<feature type="domain" description="SRCR" evidence="11">
    <location>
        <begin position="49"/>
        <end position="85"/>
    </location>
</feature>
<dbReference type="Pfam" id="PF00431">
    <property type="entry name" value="CUB"/>
    <property type="match status" value="1"/>
</dbReference>
<organism evidence="12 13">
    <name type="scientific">Mytilus edulis</name>
    <name type="common">Blue mussel</name>
    <dbReference type="NCBI Taxonomy" id="6550"/>
    <lineage>
        <taxon>Eukaryota</taxon>
        <taxon>Metazoa</taxon>
        <taxon>Spiralia</taxon>
        <taxon>Lophotrochozoa</taxon>
        <taxon>Mollusca</taxon>
        <taxon>Bivalvia</taxon>
        <taxon>Autobranchia</taxon>
        <taxon>Pteriomorphia</taxon>
        <taxon>Mytilida</taxon>
        <taxon>Mytiloidea</taxon>
        <taxon>Mytilidae</taxon>
        <taxon>Mytilinae</taxon>
        <taxon>Mytilus</taxon>
    </lineage>
</organism>
<feature type="domain" description="CUB" evidence="10">
    <location>
        <begin position="465"/>
        <end position="530"/>
    </location>
</feature>
<keyword evidence="6" id="KW-0472">Membrane</keyword>
<dbReference type="PANTHER" id="PTHR48071:SF27">
    <property type="entry name" value="SCAVENGER RECEPTOR CYSTEINE-RICH TYPE 1 PROTEIN M130-LIKE"/>
    <property type="match status" value="1"/>
</dbReference>
<keyword evidence="5" id="KW-1133">Transmembrane helix</keyword>
<evidence type="ECO:0000256" key="5">
    <source>
        <dbReference type="ARBA" id="ARBA00022989"/>
    </source>
</evidence>
<gene>
    <name evidence="12" type="ORF">MEDL_37073</name>
</gene>
<feature type="disulfide bond" evidence="9">
    <location>
        <begin position="334"/>
        <end position="344"/>
    </location>
</feature>
<dbReference type="InterPro" id="IPR001190">
    <property type="entry name" value="SRCR"/>
</dbReference>
<feature type="domain" description="SRCR" evidence="11">
    <location>
        <begin position="267"/>
        <end position="401"/>
    </location>
</feature>
<evidence type="ECO:0000259" key="10">
    <source>
        <dbReference type="PROSITE" id="PS01180"/>
    </source>
</evidence>
<feature type="domain" description="SRCR" evidence="11">
    <location>
        <begin position="89"/>
        <end position="132"/>
    </location>
</feature>
<evidence type="ECO:0000256" key="8">
    <source>
        <dbReference type="ARBA" id="ARBA00023180"/>
    </source>
</evidence>
<evidence type="ECO:0000256" key="2">
    <source>
        <dbReference type="ARBA" id="ARBA00022692"/>
    </source>
</evidence>
<evidence type="ECO:0000256" key="9">
    <source>
        <dbReference type="PROSITE-ProRule" id="PRU00196"/>
    </source>
</evidence>
<protein>
    <submittedName>
        <fullName evidence="12">Uncharacterized protein</fullName>
    </submittedName>
</protein>
<keyword evidence="8" id="KW-0325">Glycoprotein</keyword>
<evidence type="ECO:0000256" key="4">
    <source>
        <dbReference type="ARBA" id="ARBA00022737"/>
    </source>
</evidence>
<keyword evidence="7 9" id="KW-1015">Disulfide bond</keyword>
<accession>A0A8S3SUN6</accession>
<evidence type="ECO:0000313" key="13">
    <source>
        <dbReference type="Proteomes" id="UP000683360"/>
    </source>
</evidence>
<dbReference type="GO" id="GO:0016020">
    <property type="term" value="C:membrane"/>
    <property type="evidence" value="ECO:0007669"/>
    <property type="project" value="UniProtKB-SubCell"/>
</dbReference>
<comment type="caution">
    <text evidence="12">The sequence shown here is derived from an EMBL/GenBank/DDBJ whole genome shotgun (WGS) entry which is preliminary data.</text>
</comment>
<keyword evidence="2" id="KW-0812">Transmembrane</keyword>
<evidence type="ECO:0000256" key="3">
    <source>
        <dbReference type="ARBA" id="ARBA00022729"/>
    </source>
</evidence>
<dbReference type="AlphaFoldDB" id="A0A8S3SUN6"/>
<keyword evidence="13" id="KW-1185">Reference proteome</keyword>
<feature type="domain" description="SRCR" evidence="11">
    <location>
        <begin position="139"/>
        <end position="261"/>
    </location>
</feature>
<feature type="disulfide bond" evidence="9">
    <location>
        <begin position="250"/>
        <end position="260"/>
    </location>
</feature>
<dbReference type="PROSITE" id="PS01180">
    <property type="entry name" value="CUB"/>
    <property type="match status" value="1"/>
</dbReference>
<comment type="subcellular location">
    <subcellularLocation>
        <location evidence="1">Membrane</location>
        <topology evidence="1">Single-pass membrane protein</topology>
    </subcellularLocation>
</comment>
<dbReference type="FunFam" id="3.10.250.10:FF:000016">
    <property type="entry name" value="Scavenger receptor cysteine-rich protein type 12"/>
    <property type="match status" value="1"/>
</dbReference>
<dbReference type="SUPFAM" id="SSF56487">
    <property type="entry name" value="SRCR-like"/>
    <property type="match status" value="6"/>
</dbReference>
<dbReference type="EMBL" id="CAJPWZ010001792">
    <property type="protein sequence ID" value="CAG2223876.1"/>
    <property type="molecule type" value="Genomic_DNA"/>
</dbReference>
<dbReference type="InterPro" id="IPR036772">
    <property type="entry name" value="SRCR-like_dom_sf"/>
</dbReference>
<dbReference type="SMART" id="SM00202">
    <property type="entry name" value="SR"/>
    <property type="match status" value="4"/>
</dbReference>
<dbReference type="PANTHER" id="PTHR48071">
    <property type="entry name" value="SRCR DOMAIN-CONTAINING PROTEIN"/>
    <property type="match status" value="1"/>
</dbReference>
<dbReference type="Pfam" id="PF00530">
    <property type="entry name" value="SRCR"/>
    <property type="match status" value="5"/>
</dbReference>